<evidence type="ECO:0000313" key="2">
    <source>
        <dbReference type="Proteomes" id="UP000062768"/>
    </source>
</evidence>
<dbReference type="GeneID" id="77145592"/>
<reference evidence="1" key="1">
    <citation type="submission" date="2014-09" db="EMBL/GenBank/DDBJ databases">
        <authorList>
            <person name="Wibberg D."/>
        </authorList>
    </citation>
    <scope>NUCLEOTIDE SEQUENCE [LARGE SCALE GENOMIC DNA]</scope>
    <source>
        <strain evidence="1">Mb9</strain>
    </source>
</reference>
<dbReference type="RefSeq" id="WP_269454168.1">
    <property type="nucleotide sequence ID" value="NZ_LN734822.1"/>
</dbReference>
<sequence>MSDFTNRMRDIYITYKDDENPPVPIDLIRDYLKLEGIIIVEAN</sequence>
<evidence type="ECO:0000313" key="1">
    <source>
        <dbReference type="EMBL" id="CEL23994.1"/>
    </source>
</evidence>
<gene>
    <name evidence="1" type="ORF">MB9_0346</name>
</gene>
<accession>A0A0S4FLX4</accession>
<name>A0A0S4FLX4_METFO</name>
<dbReference type="Proteomes" id="UP000062768">
    <property type="component" value="Chromosome I"/>
</dbReference>
<proteinExistence type="predicted"/>
<protein>
    <submittedName>
        <fullName evidence="1">Uncharacterized protein</fullName>
    </submittedName>
</protein>
<organism evidence="1 2">
    <name type="scientific">Methanobacterium formicicum</name>
    <dbReference type="NCBI Taxonomy" id="2162"/>
    <lineage>
        <taxon>Archaea</taxon>
        <taxon>Methanobacteriati</taxon>
        <taxon>Methanobacteriota</taxon>
        <taxon>Methanomada group</taxon>
        <taxon>Methanobacteria</taxon>
        <taxon>Methanobacteriales</taxon>
        <taxon>Methanobacteriaceae</taxon>
        <taxon>Methanobacterium</taxon>
    </lineage>
</organism>
<dbReference type="AlphaFoldDB" id="A0A0S4FLX4"/>
<dbReference type="PATRIC" id="fig|2162.10.peg.356"/>
<keyword evidence="2" id="KW-1185">Reference proteome</keyword>
<dbReference type="EMBL" id="LN734822">
    <property type="protein sequence ID" value="CEL23994.1"/>
    <property type="molecule type" value="Genomic_DNA"/>
</dbReference>